<reference evidence="10 11" key="1">
    <citation type="submission" date="2012-05" db="EMBL/GenBank/DDBJ databases">
        <authorList>
            <person name="Weinstock G."/>
            <person name="Sodergren E."/>
            <person name="Lobos E.A."/>
            <person name="Fulton L."/>
            <person name="Fulton R."/>
            <person name="Courtney L."/>
            <person name="Fronick C."/>
            <person name="O'Laughlin M."/>
            <person name="Godfrey J."/>
            <person name="Wilson R.M."/>
            <person name="Miner T."/>
            <person name="Farmer C."/>
            <person name="Delehaunty K."/>
            <person name="Cordes M."/>
            <person name="Minx P."/>
            <person name="Tomlinson C."/>
            <person name="Chen J."/>
            <person name="Wollam A."/>
            <person name="Pepin K.H."/>
            <person name="Bhonagiri V."/>
            <person name="Zhang X."/>
            <person name="Suruliraj S."/>
            <person name="Warren W."/>
            <person name="Mitreva M."/>
            <person name="Mardis E.R."/>
            <person name="Wilson R.K."/>
        </authorList>
    </citation>
    <scope>NUCLEOTIDE SEQUENCE [LARGE SCALE GENOMIC DNA]</scope>
    <source>
        <strain evidence="10 11">F0235</strain>
    </source>
</reference>
<evidence type="ECO:0000256" key="2">
    <source>
        <dbReference type="ARBA" id="ARBA00010792"/>
    </source>
</evidence>
<dbReference type="Pfam" id="PF09335">
    <property type="entry name" value="VTT_dom"/>
    <property type="match status" value="1"/>
</dbReference>
<proteinExistence type="inferred from homology"/>
<dbReference type="RefSeq" id="WP_006063392.1">
    <property type="nucleotide sequence ID" value="NZ_KB290831.1"/>
</dbReference>
<keyword evidence="6 7" id="KW-0472">Membrane</keyword>
<evidence type="ECO:0000256" key="4">
    <source>
        <dbReference type="ARBA" id="ARBA00022692"/>
    </source>
</evidence>
<evidence type="ECO:0000313" key="10">
    <source>
        <dbReference type="EMBL" id="EKX90659.1"/>
    </source>
</evidence>
<dbReference type="HOGENOM" id="CLU_044208_6_0_11"/>
<evidence type="ECO:0000256" key="5">
    <source>
        <dbReference type="ARBA" id="ARBA00022989"/>
    </source>
</evidence>
<dbReference type="InterPro" id="IPR032816">
    <property type="entry name" value="VTT_dom"/>
</dbReference>
<dbReference type="STRING" id="1035195.HMPREF9997_01155"/>
<evidence type="ECO:0000259" key="9">
    <source>
        <dbReference type="Pfam" id="PF09335"/>
    </source>
</evidence>
<keyword evidence="11" id="KW-1185">Reference proteome</keyword>
<dbReference type="InterPro" id="IPR032818">
    <property type="entry name" value="DedA-like"/>
</dbReference>
<dbReference type="EMBL" id="AMEM01000017">
    <property type="protein sequence ID" value="EKX90659.1"/>
    <property type="molecule type" value="Genomic_DNA"/>
</dbReference>
<feature type="domain" description="VTT" evidence="9">
    <location>
        <begin position="32"/>
        <end position="159"/>
    </location>
</feature>
<dbReference type="eggNOG" id="COG0586">
    <property type="taxonomic scope" value="Bacteria"/>
</dbReference>
<dbReference type="PANTHER" id="PTHR30353:SF0">
    <property type="entry name" value="TRANSMEMBRANE PROTEIN"/>
    <property type="match status" value="1"/>
</dbReference>
<accession>L1MI91</accession>
<dbReference type="PATRIC" id="fig|1035195.3.peg.1035"/>
<dbReference type="PANTHER" id="PTHR30353">
    <property type="entry name" value="INNER MEMBRANE PROTEIN DEDA-RELATED"/>
    <property type="match status" value="1"/>
</dbReference>
<comment type="similarity">
    <text evidence="2 7">Belongs to the DedA family.</text>
</comment>
<comment type="caution">
    <text evidence="10">The sequence shown here is derived from an EMBL/GenBank/DDBJ whole genome shotgun (WGS) entry which is preliminary data.</text>
</comment>
<evidence type="ECO:0000256" key="7">
    <source>
        <dbReference type="RuleBase" id="RU367016"/>
    </source>
</evidence>
<name>L1MI91_9CORY</name>
<gene>
    <name evidence="10" type="ORF">HMPREF9997_01155</name>
</gene>
<feature type="region of interest" description="Disordered" evidence="8">
    <location>
        <begin position="206"/>
        <end position="227"/>
    </location>
</feature>
<dbReference type="AlphaFoldDB" id="L1MI91"/>
<evidence type="ECO:0000256" key="1">
    <source>
        <dbReference type="ARBA" id="ARBA00004651"/>
    </source>
</evidence>
<feature type="transmembrane region" description="Helical" evidence="7">
    <location>
        <begin position="7"/>
        <end position="32"/>
    </location>
</feature>
<feature type="transmembrane region" description="Helical" evidence="7">
    <location>
        <begin position="139"/>
        <end position="161"/>
    </location>
</feature>
<sequence length="227" mass="24817">MFDVNMLLTSFGLIGILGIIFMETGLLIGFIFPGDTLLFTAGIMAHANPPFTPLWTLLVGIPIAAGLGDQLGFFIGRTAGPRMMDSRAMRWIGPEAVDKTNHYFDRFGAATVMLARFVGVVRTVTPVVAGISHMPYKKFTLYSVLGSTLWGTGFPLVGYLLGEIPFVQDFIHWFIIAGLATVFVPMSIKILTLMFRRWRAKRTAAKTATKLAPEEPSASRPGSDLSV</sequence>
<comment type="subcellular location">
    <subcellularLocation>
        <location evidence="1 7">Cell membrane</location>
        <topology evidence="1 7">Multi-pass membrane protein</topology>
    </subcellularLocation>
</comment>
<feature type="transmembrane region" description="Helical" evidence="7">
    <location>
        <begin position="173"/>
        <end position="195"/>
    </location>
</feature>
<keyword evidence="5 7" id="KW-1133">Transmembrane helix</keyword>
<evidence type="ECO:0000256" key="3">
    <source>
        <dbReference type="ARBA" id="ARBA00022475"/>
    </source>
</evidence>
<keyword evidence="3 7" id="KW-1003">Cell membrane</keyword>
<evidence type="ECO:0000313" key="11">
    <source>
        <dbReference type="Proteomes" id="UP000010445"/>
    </source>
</evidence>
<dbReference type="GO" id="GO:0005886">
    <property type="term" value="C:plasma membrane"/>
    <property type="evidence" value="ECO:0007669"/>
    <property type="project" value="UniProtKB-SubCell"/>
</dbReference>
<dbReference type="GeneID" id="84896962"/>
<evidence type="ECO:0000256" key="6">
    <source>
        <dbReference type="ARBA" id="ARBA00023136"/>
    </source>
</evidence>
<keyword evidence="4 7" id="KW-0812">Transmembrane</keyword>
<evidence type="ECO:0000256" key="8">
    <source>
        <dbReference type="SAM" id="MobiDB-lite"/>
    </source>
</evidence>
<protein>
    <submittedName>
        <fullName evidence="10">SNARE-like domain protein</fullName>
    </submittedName>
</protein>
<dbReference type="Proteomes" id="UP000010445">
    <property type="component" value="Unassembled WGS sequence"/>
</dbReference>
<organism evidence="10 11">
    <name type="scientific">Corynebacterium durum F0235</name>
    <dbReference type="NCBI Taxonomy" id="1035195"/>
    <lineage>
        <taxon>Bacteria</taxon>
        <taxon>Bacillati</taxon>
        <taxon>Actinomycetota</taxon>
        <taxon>Actinomycetes</taxon>
        <taxon>Mycobacteriales</taxon>
        <taxon>Corynebacteriaceae</taxon>
        <taxon>Corynebacterium</taxon>
    </lineage>
</organism>
<dbReference type="OrthoDB" id="9813426at2"/>
<feature type="transmembrane region" description="Helical" evidence="7">
    <location>
        <begin position="52"/>
        <end position="75"/>
    </location>
</feature>